<keyword evidence="2" id="KW-1185">Reference proteome</keyword>
<evidence type="ECO:0000313" key="2">
    <source>
        <dbReference type="Proteomes" id="UP000019150"/>
    </source>
</evidence>
<dbReference type="HOGENOM" id="CLU_1684753_0_0_11"/>
<dbReference type="eggNOG" id="ENOG5030KAX">
    <property type="taxonomic scope" value="Bacteria"/>
</dbReference>
<dbReference type="OrthoDB" id="280156at2"/>
<evidence type="ECO:0000313" key="1">
    <source>
        <dbReference type="EMBL" id="AHH17093.1"/>
    </source>
</evidence>
<dbReference type="Proteomes" id="UP000019150">
    <property type="component" value="Chromosome"/>
</dbReference>
<gene>
    <name evidence="1" type="ORF">NONO_c22970</name>
</gene>
<dbReference type="KEGG" id="nno:NONO_c22970"/>
<proteinExistence type="predicted"/>
<dbReference type="EMBL" id="CP006850">
    <property type="protein sequence ID" value="AHH17093.1"/>
    <property type="molecule type" value="Genomic_DNA"/>
</dbReference>
<sequence length="156" mass="17079">MCAATELTIDSDYRQIHLFDSGTSSEPWSAWGDDPIVLAEDAAGIRTGVNGDVTVVFEMTDGPVTDGEQGEHTVVEFSLSSASGRLLVTSPTWGAEDAEELDVPPGRLRLRVSLRMDPWLDHDDEDEDEDDGPADRQRIRIRCWPSAPSAPVIVKN</sequence>
<organism evidence="1 2">
    <name type="scientific">Nocardia nova SH22a</name>
    <dbReference type="NCBI Taxonomy" id="1415166"/>
    <lineage>
        <taxon>Bacteria</taxon>
        <taxon>Bacillati</taxon>
        <taxon>Actinomycetota</taxon>
        <taxon>Actinomycetes</taxon>
        <taxon>Mycobacteriales</taxon>
        <taxon>Nocardiaceae</taxon>
        <taxon>Nocardia</taxon>
    </lineage>
</organism>
<accession>W5TDM5</accession>
<protein>
    <submittedName>
        <fullName evidence="1">Uncharacterized protein</fullName>
    </submittedName>
</protein>
<dbReference type="RefSeq" id="WP_148306817.1">
    <property type="nucleotide sequence ID" value="NZ_CP006850.1"/>
</dbReference>
<dbReference type="PATRIC" id="fig|1415166.3.peg.2343"/>
<name>W5TDM5_9NOCA</name>
<dbReference type="AlphaFoldDB" id="W5TDM5"/>
<reference evidence="1 2" key="1">
    <citation type="journal article" date="2014" name="Appl. Environ. Microbiol.">
        <title>Insights into the Microbial Degradation of Rubber and Gutta-Percha by Analysis of the Complete Genome of Nocardia nova SH22a.</title>
        <authorList>
            <person name="Luo Q."/>
            <person name="Hiessl S."/>
            <person name="Poehlein A."/>
            <person name="Daniel R."/>
            <person name="Steinbuchel A."/>
        </authorList>
    </citation>
    <scope>NUCLEOTIDE SEQUENCE [LARGE SCALE GENOMIC DNA]</scope>
    <source>
        <strain evidence="1">SH22a</strain>
    </source>
</reference>